<dbReference type="InterPro" id="IPR051122">
    <property type="entry name" value="SDR_DHRS6-like"/>
</dbReference>
<organism evidence="3 4">
    <name type="scientific">Lacticaseibacillus paracasei subsp. paracasei Lpp126</name>
    <dbReference type="NCBI Taxonomy" id="1256206"/>
    <lineage>
        <taxon>Bacteria</taxon>
        <taxon>Bacillati</taxon>
        <taxon>Bacillota</taxon>
        <taxon>Bacilli</taxon>
        <taxon>Lactobacillales</taxon>
        <taxon>Lactobacillaceae</taxon>
        <taxon>Lacticaseibacillus</taxon>
    </lineage>
</organism>
<dbReference type="SUPFAM" id="SSF51735">
    <property type="entry name" value="NAD(P)-binding Rossmann-fold domains"/>
    <property type="match status" value="1"/>
</dbReference>
<protein>
    <submittedName>
        <fullName evidence="3">3-ketoacyl-(Acyl-carrier-protein) reductase</fullName>
        <ecNumber evidence="3">1.1.1.100</ecNumber>
    </submittedName>
</protein>
<comment type="similarity">
    <text evidence="1">Belongs to the short-chain dehydrogenases/reductases (SDR) family.</text>
</comment>
<dbReference type="PANTHER" id="PTHR43477:SF1">
    <property type="entry name" value="DIHYDROANTICAPSIN 7-DEHYDROGENASE"/>
    <property type="match status" value="1"/>
</dbReference>
<dbReference type="GO" id="GO:0004316">
    <property type="term" value="F:3-oxoacyl-[acyl-carrier-protein] reductase (NADPH) activity"/>
    <property type="evidence" value="ECO:0007669"/>
    <property type="project" value="UniProtKB-EC"/>
</dbReference>
<dbReference type="Gene3D" id="3.40.50.720">
    <property type="entry name" value="NAD(P)-binding Rossmann-like Domain"/>
    <property type="match status" value="1"/>
</dbReference>
<evidence type="ECO:0000256" key="2">
    <source>
        <dbReference type="ARBA" id="ARBA00023002"/>
    </source>
</evidence>
<dbReference type="Proteomes" id="UP000014243">
    <property type="component" value="Unassembled WGS sequence"/>
</dbReference>
<proteinExistence type="inferred from homology"/>
<evidence type="ECO:0000313" key="4">
    <source>
        <dbReference type="Proteomes" id="UP000014243"/>
    </source>
</evidence>
<dbReference type="AlphaFoldDB" id="S2R7K1"/>
<gene>
    <name evidence="3" type="primary">fabG</name>
    <name evidence="3" type="ORF">Lpp126_11905</name>
</gene>
<reference evidence="3 4" key="1">
    <citation type="journal article" date="2013" name="PLoS ONE">
        <title>Lactobacillus paracasei comparative genomics: towards species pan-genome definition and exploitation of diversity.</title>
        <authorList>
            <person name="Smokvina T."/>
            <person name="Wels M."/>
            <person name="Polka J."/>
            <person name="Chervaux C."/>
            <person name="Brisse S."/>
            <person name="Boekhorst J."/>
            <person name="van Hylckama Vlieg J.E."/>
            <person name="Siezen R.J."/>
        </authorList>
    </citation>
    <scope>NUCLEOTIDE SEQUENCE [LARGE SCALE GENOMIC DNA]</scope>
    <source>
        <strain evidence="3 4">Lpp126</strain>
    </source>
</reference>
<dbReference type="PANTHER" id="PTHR43477">
    <property type="entry name" value="DIHYDROANTICAPSIN 7-DEHYDROGENASE"/>
    <property type="match status" value="1"/>
</dbReference>
<dbReference type="CDD" id="cd05233">
    <property type="entry name" value="SDR_c"/>
    <property type="match status" value="1"/>
</dbReference>
<feature type="non-terminal residue" evidence="3">
    <location>
        <position position="177"/>
    </location>
</feature>
<dbReference type="PRINTS" id="PR00081">
    <property type="entry name" value="GDHRDH"/>
</dbReference>
<dbReference type="Pfam" id="PF00106">
    <property type="entry name" value="adh_short"/>
    <property type="match status" value="1"/>
</dbReference>
<dbReference type="InterPro" id="IPR036291">
    <property type="entry name" value="NAD(P)-bd_dom_sf"/>
</dbReference>
<comment type="caution">
    <text evidence="3">The sequence shown here is derived from an EMBL/GenBank/DDBJ whole genome shotgun (WGS) entry which is preliminary data.</text>
</comment>
<dbReference type="EC" id="1.1.1.100" evidence="3"/>
<dbReference type="PRINTS" id="PR00080">
    <property type="entry name" value="SDRFAMILY"/>
</dbReference>
<evidence type="ECO:0000256" key="1">
    <source>
        <dbReference type="ARBA" id="ARBA00006484"/>
    </source>
</evidence>
<dbReference type="EMBL" id="ANKC01000848">
    <property type="protein sequence ID" value="EPC74197.1"/>
    <property type="molecule type" value="Genomic_DNA"/>
</dbReference>
<sequence length="177" mass="18056">MTHFDFTDKTVIITGAASGIGAAQAAAFQAAGATVVGIDLQPISNLTDAIQADVSDPATAAAIAAQYQPDIVCNTAGVLDGYQTVTDTALSAWQHILDVDLTSQFLMIKTLLPGMLARGHGVFINMSSIAGLVGGGGGVAYTAAKHAVIGLTKQLDLDYAAKAFAPTLSHQALSTRP</sequence>
<name>S2R7K1_LACPA</name>
<accession>S2R7K1</accession>
<dbReference type="InterPro" id="IPR002347">
    <property type="entry name" value="SDR_fam"/>
</dbReference>
<evidence type="ECO:0000313" key="3">
    <source>
        <dbReference type="EMBL" id="EPC74197.1"/>
    </source>
</evidence>
<keyword evidence="2 3" id="KW-0560">Oxidoreductase</keyword>